<dbReference type="InterPro" id="IPR050834">
    <property type="entry name" value="Glycosyltransf_2"/>
</dbReference>
<gene>
    <name evidence="2" type="ORF">DAD186_19200</name>
</gene>
<accession>A0A1B0ZKK1</accession>
<evidence type="ECO:0000259" key="1">
    <source>
        <dbReference type="Pfam" id="PF00535"/>
    </source>
</evidence>
<reference evidence="2 3" key="1">
    <citation type="submission" date="2015-06" db="EMBL/GenBank/DDBJ databases">
        <title>Investigation of pathophysiology for high-risk pregnancy and development of treatment modality based on it.</title>
        <authorList>
            <person name="Kim B.-C."/>
            <person name="Lim S."/>
        </authorList>
    </citation>
    <scope>NUCLEOTIDE SEQUENCE [LARGE SCALE GENOMIC DNA]</scope>
    <source>
        <strain evidence="2 3">AD1-86</strain>
    </source>
</reference>
<dbReference type="AlphaFoldDB" id="A0A1B0ZKK1"/>
<name>A0A1B0ZKK1_9MICO</name>
<dbReference type="EMBL" id="CP012117">
    <property type="protein sequence ID" value="ANP28470.1"/>
    <property type="molecule type" value="Genomic_DNA"/>
</dbReference>
<dbReference type="InterPro" id="IPR029044">
    <property type="entry name" value="Nucleotide-diphossugar_trans"/>
</dbReference>
<dbReference type="Proteomes" id="UP000092596">
    <property type="component" value="Chromosome"/>
</dbReference>
<evidence type="ECO:0000313" key="3">
    <source>
        <dbReference type="Proteomes" id="UP000092596"/>
    </source>
</evidence>
<dbReference type="KEGG" id="dva:DAD186_19200"/>
<proteinExistence type="predicted"/>
<dbReference type="STRING" id="1630135.DAD186_19200"/>
<dbReference type="PATRIC" id="fig|1630135.4.peg.1916"/>
<evidence type="ECO:0000313" key="2">
    <source>
        <dbReference type="EMBL" id="ANP28470.1"/>
    </source>
</evidence>
<protein>
    <recommendedName>
        <fullName evidence="1">Glycosyltransferase 2-like domain-containing protein</fullName>
    </recommendedName>
</protein>
<dbReference type="Pfam" id="PF00535">
    <property type="entry name" value="Glycos_transf_2"/>
    <property type="match status" value="1"/>
</dbReference>
<sequence length="333" mass="36672">MRTPRTSIIMPVYNTSRTVLSAIASVQAQTDADWELIVVIDASPDDAREKIARYLSDEPDPRVKTISFEVNRGVSAARNAGLEEAVGEWIAFLDSDDAYEPTFLATLHEAAQVANTDVVSCGHKVISADGEENLRKPAELGQQAGLRAAIKMLSGSFTPFLWDKIFRARIAGGLRFSEEIHRAEDALFVLQALMNASLVSIVEEPLYRYSIDTDGLTWGRVTPVEESDKLTTLMAEATSEYRSDPKLREALTVSKVLTYLNNAQQVLVAKSSTSSEALKEIRRRISFGEAATCLKVRPVFGAAAILLKVSPSLYRALYGAYIKRRYGVSMNSN</sequence>
<dbReference type="InterPro" id="IPR001173">
    <property type="entry name" value="Glyco_trans_2-like"/>
</dbReference>
<feature type="domain" description="Glycosyltransferase 2-like" evidence="1">
    <location>
        <begin position="7"/>
        <end position="137"/>
    </location>
</feature>
<dbReference type="Gene3D" id="3.90.550.10">
    <property type="entry name" value="Spore Coat Polysaccharide Biosynthesis Protein SpsA, Chain A"/>
    <property type="match status" value="1"/>
</dbReference>
<dbReference type="SUPFAM" id="SSF53448">
    <property type="entry name" value="Nucleotide-diphospho-sugar transferases"/>
    <property type="match status" value="1"/>
</dbReference>
<dbReference type="RefSeq" id="WP_065248453.1">
    <property type="nucleotide sequence ID" value="NZ_CP012117.1"/>
</dbReference>
<organism evidence="2 3">
    <name type="scientific">Dermabacter vaginalis</name>
    <dbReference type="NCBI Taxonomy" id="1630135"/>
    <lineage>
        <taxon>Bacteria</taxon>
        <taxon>Bacillati</taxon>
        <taxon>Actinomycetota</taxon>
        <taxon>Actinomycetes</taxon>
        <taxon>Micrococcales</taxon>
        <taxon>Dermabacteraceae</taxon>
        <taxon>Dermabacter</taxon>
    </lineage>
</organism>
<dbReference type="PANTHER" id="PTHR43685">
    <property type="entry name" value="GLYCOSYLTRANSFERASE"/>
    <property type="match status" value="1"/>
</dbReference>
<dbReference type="PANTHER" id="PTHR43685:SF2">
    <property type="entry name" value="GLYCOSYLTRANSFERASE 2-LIKE DOMAIN-CONTAINING PROTEIN"/>
    <property type="match status" value="1"/>
</dbReference>